<dbReference type="AlphaFoldDB" id="H3A927"/>
<keyword evidence="3" id="KW-1185">Reference proteome</keyword>
<reference evidence="2" key="2">
    <citation type="submission" date="2025-08" db="UniProtKB">
        <authorList>
            <consortium name="Ensembl"/>
        </authorList>
    </citation>
    <scope>IDENTIFICATION</scope>
</reference>
<dbReference type="SUPFAM" id="SSF140996">
    <property type="entry name" value="Hermes dimerisation domain"/>
    <property type="match status" value="1"/>
</dbReference>
<dbReference type="Pfam" id="PF05699">
    <property type="entry name" value="Dimer_Tnp_hAT"/>
    <property type="match status" value="1"/>
</dbReference>
<dbReference type="InParanoid" id="H3A927"/>
<dbReference type="PANTHER" id="PTHR46481:SF9">
    <property type="entry name" value="ZINC FINGER BED DOMAIN-CONTAINING PROTEIN 1-LIKE"/>
    <property type="match status" value="1"/>
</dbReference>
<reference evidence="3" key="1">
    <citation type="submission" date="2011-08" db="EMBL/GenBank/DDBJ databases">
        <title>The draft genome of Latimeria chalumnae.</title>
        <authorList>
            <person name="Di Palma F."/>
            <person name="Alfoldi J."/>
            <person name="Johnson J."/>
            <person name="Berlin A."/>
            <person name="Gnerre S."/>
            <person name="Jaffe D."/>
            <person name="MacCallum I."/>
            <person name="Young S."/>
            <person name="Walker B.J."/>
            <person name="Lander E."/>
            <person name="Lindblad-Toh K."/>
        </authorList>
    </citation>
    <scope>NUCLEOTIDE SEQUENCE [LARGE SCALE GENOMIC DNA]</scope>
    <source>
        <strain evidence="3">Wild caught</strain>
    </source>
</reference>
<dbReference type="PANTHER" id="PTHR46481">
    <property type="entry name" value="ZINC FINGER BED DOMAIN-CONTAINING PROTEIN 4"/>
    <property type="match status" value="1"/>
</dbReference>
<dbReference type="Ensembl" id="ENSLACT00000006200.1">
    <property type="protein sequence ID" value="ENSLACP00000006148.1"/>
    <property type="gene ID" value="ENSLACG00000005453.1"/>
</dbReference>
<dbReference type="InterPro" id="IPR008906">
    <property type="entry name" value="HATC_C_dom"/>
</dbReference>
<evidence type="ECO:0000313" key="3">
    <source>
        <dbReference type="Proteomes" id="UP000008672"/>
    </source>
</evidence>
<feature type="domain" description="HAT C-terminal dimerisation" evidence="1">
    <location>
        <begin position="463"/>
        <end position="541"/>
    </location>
</feature>
<dbReference type="InterPro" id="IPR052035">
    <property type="entry name" value="ZnF_BED_domain_contain"/>
</dbReference>
<dbReference type="eggNOG" id="KOG1121">
    <property type="taxonomic scope" value="Eukaryota"/>
</dbReference>
<dbReference type="InterPro" id="IPR012337">
    <property type="entry name" value="RNaseH-like_sf"/>
</dbReference>
<dbReference type="HOGENOM" id="CLU_009123_12_3_1"/>
<evidence type="ECO:0000313" key="2">
    <source>
        <dbReference type="Ensembl" id="ENSLACP00000006148.1"/>
    </source>
</evidence>
<protein>
    <recommendedName>
        <fullName evidence="1">HAT C-terminal dimerisation domain-containing protein</fullName>
    </recommendedName>
</protein>
<dbReference type="Proteomes" id="UP000008672">
    <property type="component" value="Unassembled WGS sequence"/>
</dbReference>
<dbReference type="GeneTree" id="ENSGT00940000158431"/>
<organism evidence="2 3">
    <name type="scientific">Latimeria chalumnae</name>
    <name type="common">Coelacanth</name>
    <dbReference type="NCBI Taxonomy" id="7897"/>
    <lineage>
        <taxon>Eukaryota</taxon>
        <taxon>Metazoa</taxon>
        <taxon>Chordata</taxon>
        <taxon>Craniata</taxon>
        <taxon>Vertebrata</taxon>
        <taxon>Euteleostomi</taxon>
        <taxon>Coelacanthiformes</taxon>
        <taxon>Coelacanthidae</taxon>
        <taxon>Latimeria</taxon>
    </lineage>
</organism>
<dbReference type="OMA" id="DEYWQLM"/>
<evidence type="ECO:0000259" key="1">
    <source>
        <dbReference type="Pfam" id="PF05699"/>
    </source>
</evidence>
<dbReference type="EMBL" id="AFYH01198111">
    <property type="status" value="NOT_ANNOTATED_CDS"/>
    <property type="molecule type" value="Genomic_DNA"/>
</dbReference>
<proteinExistence type="predicted"/>
<sequence>LKLKHPSVSCKKEGKNQTTLTAFVSGSSRKCNTQGAEKLTKLICNMITTDMLPISVIEGTGFCALMSFVEPEYRVPVRQTVTSLIEKCYEDCVKSLWEKLEHAITVAFTTDCWTALTTESYMTVTCHYIENWELQSAVLQTESMAEQHTAENLAKKLNTIVEKWGLAGCVLACVHDNASNIVLANTPRYVTWESVNCFSHTLQLAINDGFSSSSVDRAIAAASRLVAHFHHSTVAAKALERKQTQLQVKRHQLIQSCKTRWNSVYDMFKRLSEQRWAITAVLSDSSVTKQSDLQDEQWQLIEDILSLLSTLKCATTAMSAEQSVSISNIYPICNSLLQTHLRSEAPSENGKVANFKAAVRRSLELRMKTAKPATALIASLLDPRHKHMRFLSPAIQITAKSKLLQLALMLIEIEKPLSAVAEPDEPIEPAPKKMRETEKSAIVKLLGEDYYTEKEEENAVENELENYFREPCPTLDCSPLEWWKINAQHFPRLVKLAEYLCIPGLSVPAERVFSNAGLTVNRLRTRLTPEHVNMLIFLNKN</sequence>
<name>H3A927_LATCH</name>
<dbReference type="GO" id="GO:0046983">
    <property type="term" value="F:protein dimerization activity"/>
    <property type="evidence" value="ECO:0007669"/>
    <property type="project" value="InterPro"/>
</dbReference>
<dbReference type="SUPFAM" id="SSF53098">
    <property type="entry name" value="Ribonuclease H-like"/>
    <property type="match status" value="1"/>
</dbReference>
<accession>H3A927</accession>
<reference evidence="2" key="3">
    <citation type="submission" date="2025-09" db="UniProtKB">
        <authorList>
            <consortium name="Ensembl"/>
        </authorList>
    </citation>
    <scope>IDENTIFICATION</scope>
</reference>